<protein>
    <recommendedName>
        <fullName evidence="5">DUF2809 domain-containing protein</fullName>
    </recommendedName>
</protein>
<feature type="transmembrane region" description="Helical" evidence="1">
    <location>
        <begin position="12"/>
        <end position="32"/>
    </location>
</feature>
<organism evidence="3 4">
    <name type="scientific">Mastigocoleus testarum BC008</name>
    <dbReference type="NCBI Taxonomy" id="371196"/>
    <lineage>
        <taxon>Bacteria</taxon>
        <taxon>Bacillati</taxon>
        <taxon>Cyanobacteriota</taxon>
        <taxon>Cyanophyceae</taxon>
        <taxon>Nostocales</taxon>
        <taxon>Hapalosiphonaceae</taxon>
        <taxon>Mastigocoleus</taxon>
    </lineage>
</organism>
<dbReference type="EMBL" id="LMTZ01000035">
    <property type="protein sequence ID" value="KST69159.1"/>
    <property type="molecule type" value="Genomic_DNA"/>
</dbReference>
<dbReference type="EMBL" id="LMTZ01000144">
    <property type="protein sequence ID" value="KST63094.1"/>
    <property type="molecule type" value="Genomic_DNA"/>
</dbReference>
<evidence type="ECO:0000256" key="1">
    <source>
        <dbReference type="SAM" id="Phobius"/>
    </source>
</evidence>
<evidence type="ECO:0000313" key="2">
    <source>
        <dbReference type="EMBL" id="KST63094.1"/>
    </source>
</evidence>
<feature type="transmembrane region" description="Helical" evidence="1">
    <location>
        <begin position="70"/>
        <end position="88"/>
    </location>
</feature>
<feature type="transmembrane region" description="Helical" evidence="1">
    <location>
        <begin position="108"/>
        <end position="129"/>
    </location>
</feature>
<comment type="caution">
    <text evidence="3">The sequence shown here is derived from an EMBL/GenBank/DDBJ whole genome shotgun (WGS) entry which is preliminary data.</text>
</comment>
<accession>A0A0V7ZXM0</accession>
<proteinExistence type="predicted"/>
<evidence type="ECO:0000313" key="4">
    <source>
        <dbReference type="Proteomes" id="UP000053372"/>
    </source>
</evidence>
<dbReference type="Proteomes" id="UP000053372">
    <property type="component" value="Unassembled WGS sequence"/>
</dbReference>
<keyword evidence="1" id="KW-0472">Membrane</keyword>
<dbReference type="AlphaFoldDB" id="A0A0V7ZXM0"/>
<keyword evidence="4" id="KW-1185">Reference proteome</keyword>
<feature type="transmembrane region" description="Helical" evidence="1">
    <location>
        <begin position="44"/>
        <end position="63"/>
    </location>
</feature>
<dbReference type="Pfam" id="PF10990">
    <property type="entry name" value="DUF2809"/>
    <property type="match status" value="1"/>
</dbReference>
<evidence type="ECO:0008006" key="5">
    <source>
        <dbReference type="Google" id="ProtNLM"/>
    </source>
</evidence>
<keyword evidence="1" id="KW-0812">Transmembrane</keyword>
<reference evidence="3 4" key="1">
    <citation type="journal article" date="2015" name="Genome Announc.">
        <title>Draft Genome of the Euendolithic (true boring) Cyanobacterium Mastigocoleus testarum strain BC008.</title>
        <authorList>
            <person name="Guida B.S."/>
            <person name="Garcia-Pichel F."/>
        </authorList>
    </citation>
    <scope>NUCLEOTIDE SEQUENCE [LARGE SCALE GENOMIC DNA]</scope>
    <source>
        <strain evidence="3 4">BC008</strain>
    </source>
</reference>
<gene>
    <name evidence="2" type="ORF">BC008_12150</name>
    <name evidence="3" type="ORF">BC008_34745</name>
</gene>
<dbReference type="InterPro" id="IPR021257">
    <property type="entry name" value="DUF2809"/>
</dbReference>
<evidence type="ECO:0000313" key="3">
    <source>
        <dbReference type="EMBL" id="KST69159.1"/>
    </source>
</evidence>
<keyword evidence="1" id="KW-1133">Transmembrane helix</keyword>
<sequence length="140" mass="15823">MQTKKHRIKCKYRIILLLSIIVVVPSGYIIRFSQGTGIEWLGDVFGSIAYEIFWILLVAAIAPRISAFKVALGVCIATCGLEFLQLWQPPFLQAARSTLPGRLVLGNTFVWSDFPPYFIGSFLGWIWIITAKKYTFKSFG</sequence>
<name>A0A0V7ZXM0_9CYAN</name>
<dbReference type="OrthoDB" id="512727at2"/>